<dbReference type="PANTHER" id="PTHR23407">
    <property type="entry name" value="ATPASE INHIBITOR/5-FORMYLTETRAHYDROFOLATE CYCLO-LIGASE"/>
    <property type="match status" value="1"/>
</dbReference>
<evidence type="ECO:0000313" key="6">
    <source>
        <dbReference type="EMBL" id="STD12722.1"/>
    </source>
</evidence>
<dbReference type="InterPro" id="IPR002698">
    <property type="entry name" value="FTHF_cligase"/>
</dbReference>
<comment type="caution">
    <text evidence="6">The sequence shown here is derived from an EMBL/GenBank/DDBJ whole genome shotgun (WGS) entry which is preliminary data.</text>
</comment>
<feature type="binding site" evidence="4">
    <location>
        <position position="72"/>
    </location>
    <ligand>
        <name>substrate</name>
    </ligand>
</feature>
<keyword evidence="5" id="KW-0460">Magnesium</keyword>
<name>A0AA46H128_9MICO</name>
<dbReference type="RefSeq" id="WP_181816084.1">
    <property type="nucleotide sequence ID" value="NZ_UFYA01000001.1"/>
</dbReference>
<keyword evidence="2 4" id="KW-0547">Nucleotide-binding</keyword>
<gene>
    <name evidence="6" type="ORF">NCTC7915_01827</name>
</gene>
<keyword evidence="3 4" id="KW-0067">ATP-binding</keyword>
<dbReference type="Pfam" id="PF01812">
    <property type="entry name" value="5-FTHF_cyc-lig"/>
    <property type="match status" value="1"/>
</dbReference>
<dbReference type="NCBIfam" id="TIGR02727">
    <property type="entry name" value="MTHFS_bact"/>
    <property type="match status" value="1"/>
</dbReference>
<protein>
    <recommendedName>
        <fullName evidence="5">5-formyltetrahydrofolate cyclo-ligase</fullName>
        <ecNumber evidence="5">6.3.3.2</ecNumber>
    </recommendedName>
</protein>
<accession>A0AA46H128</accession>
<feature type="binding site" evidence="4">
    <location>
        <begin position="156"/>
        <end position="164"/>
    </location>
    <ligand>
        <name>ATP</name>
        <dbReference type="ChEBI" id="CHEBI:30616"/>
    </ligand>
</feature>
<comment type="cofactor">
    <cofactor evidence="5">
        <name>Mg(2+)</name>
        <dbReference type="ChEBI" id="CHEBI:18420"/>
    </cofactor>
</comment>
<dbReference type="EC" id="6.3.3.2" evidence="5"/>
<evidence type="ECO:0000256" key="5">
    <source>
        <dbReference type="RuleBase" id="RU361279"/>
    </source>
</evidence>
<keyword evidence="5" id="KW-0479">Metal-binding</keyword>
<dbReference type="InterPro" id="IPR024185">
    <property type="entry name" value="FTHF_cligase-like_sf"/>
</dbReference>
<sequence length="222" mass="23571">MTSTPRPTPLTAAASALDAAKKRERRLRLAIRHQNHGPDSPGRTQEAEALATAALALARNYAPEAGRIASFISTDDEPPTHTLNATLAAAGYDVIIPVTNDDMTLNWLPYDPNIPPAARTCDLTDTQRAALLGHEAMTSAPLLLIPGIAVDIKGNRLGHGGGCYDRALTTKHPEATTIVILHEGEISTTPLPHGRFDQPINGVLTASGHQFVPLTAEEPPLP</sequence>
<dbReference type="GO" id="GO:0046872">
    <property type="term" value="F:metal ion binding"/>
    <property type="evidence" value="ECO:0007669"/>
    <property type="project" value="UniProtKB-KW"/>
</dbReference>
<evidence type="ECO:0000256" key="1">
    <source>
        <dbReference type="ARBA" id="ARBA00010638"/>
    </source>
</evidence>
<reference evidence="6 7" key="1">
    <citation type="submission" date="2018-06" db="EMBL/GenBank/DDBJ databases">
        <authorList>
            <consortium name="Pathogen Informatics"/>
            <person name="Doyle S."/>
        </authorList>
    </citation>
    <scope>NUCLEOTIDE SEQUENCE [LARGE SCALE GENOMIC DNA]</scope>
    <source>
        <strain evidence="6 7">NCTC7915</strain>
    </source>
</reference>
<dbReference type="Proteomes" id="UP000254118">
    <property type="component" value="Unassembled WGS sequence"/>
</dbReference>
<dbReference type="GO" id="GO:0009396">
    <property type="term" value="P:folic acid-containing compound biosynthetic process"/>
    <property type="evidence" value="ECO:0007669"/>
    <property type="project" value="TreeGrafter"/>
</dbReference>
<dbReference type="GO" id="GO:0030272">
    <property type="term" value="F:5-formyltetrahydrofolate cyclo-ligase activity"/>
    <property type="evidence" value="ECO:0007669"/>
    <property type="project" value="UniProtKB-EC"/>
</dbReference>
<dbReference type="PANTHER" id="PTHR23407:SF1">
    <property type="entry name" value="5-FORMYLTETRAHYDROFOLATE CYCLO-LIGASE"/>
    <property type="match status" value="1"/>
</dbReference>
<evidence type="ECO:0000256" key="4">
    <source>
        <dbReference type="PIRSR" id="PIRSR006806-1"/>
    </source>
</evidence>
<feature type="binding site" evidence="4">
    <location>
        <position position="77"/>
    </location>
    <ligand>
        <name>substrate</name>
    </ligand>
</feature>
<dbReference type="SUPFAM" id="SSF100950">
    <property type="entry name" value="NagB/RpiA/CoA transferase-like"/>
    <property type="match status" value="1"/>
</dbReference>
<dbReference type="Gene3D" id="3.40.50.10420">
    <property type="entry name" value="NagB/RpiA/CoA transferase-like"/>
    <property type="match status" value="1"/>
</dbReference>
<dbReference type="InterPro" id="IPR037171">
    <property type="entry name" value="NagB/RpiA_transferase-like"/>
</dbReference>
<proteinExistence type="inferred from homology"/>
<evidence type="ECO:0000256" key="2">
    <source>
        <dbReference type="ARBA" id="ARBA00022741"/>
    </source>
</evidence>
<dbReference type="PIRSF" id="PIRSF006806">
    <property type="entry name" value="FTHF_cligase"/>
    <property type="match status" value="1"/>
</dbReference>
<evidence type="ECO:0000313" key="7">
    <source>
        <dbReference type="Proteomes" id="UP000254118"/>
    </source>
</evidence>
<dbReference type="AlphaFoldDB" id="A0AA46H128"/>
<comment type="similarity">
    <text evidence="1 5">Belongs to the 5-formyltetrahydrofolate cyclo-ligase family.</text>
</comment>
<dbReference type="GO" id="GO:0035999">
    <property type="term" value="P:tetrahydrofolate interconversion"/>
    <property type="evidence" value="ECO:0007669"/>
    <property type="project" value="TreeGrafter"/>
</dbReference>
<dbReference type="GO" id="GO:0005524">
    <property type="term" value="F:ATP binding"/>
    <property type="evidence" value="ECO:0007669"/>
    <property type="project" value="UniProtKB-KW"/>
</dbReference>
<comment type="catalytic activity">
    <reaction evidence="5">
        <text>(6S)-5-formyl-5,6,7,8-tetrahydrofolate + ATP = (6R)-5,10-methenyltetrahydrofolate + ADP + phosphate</text>
        <dbReference type="Rhea" id="RHEA:10488"/>
        <dbReference type="ChEBI" id="CHEBI:30616"/>
        <dbReference type="ChEBI" id="CHEBI:43474"/>
        <dbReference type="ChEBI" id="CHEBI:57455"/>
        <dbReference type="ChEBI" id="CHEBI:57457"/>
        <dbReference type="ChEBI" id="CHEBI:456216"/>
        <dbReference type="EC" id="6.3.3.2"/>
    </reaction>
</comment>
<evidence type="ECO:0000256" key="3">
    <source>
        <dbReference type="ARBA" id="ARBA00022840"/>
    </source>
</evidence>
<organism evidence="6 7">
    <name type="scientific">Dermatophilus congolensis</name>
    <dbReference type="NCBI Taxonomy" id="1863"/>
    <lineage>
        <taxon>Bacteria</taxon>
        <taxon>Bacillati</taxon>
        <taxon>Actinomycetota</taxon>
        <taxon>Actinomycetes</taxon>
        <taxon>Micrococcales</taxon>
        <taxon>Dermatophilaceae</taxon>
        <taxon>Dermatophilus</taxon>
    </lineage>
</organism>
<dbReference type="EMBL" id="UFYA01000001">
    <property type="protein sequence ID" value="STD12722.1"/>
    <property type="molecule type" value="Genomic_DNA"/>
</dbReference>